<keyword evidence="5" id="KW-0231">Viral genome packaging</keyword>
<sequence>RRRGRINFSTRHPKEVFLSQDQHGQIDKVIRRFNLSAKNWVSQFDDVDSEIEQAADKNPESMFPCIHNVFVRLDRDPNKQDAMNMPWGSQYVDVMHKKIVRKSGYFSNPYHIWRFYKNSDETYGRSPSWNALADVKALNEYVKSGIWAAQMSVRPPMWVPNDLRGRVRFVPGGNTYGDDPANIPKPLNTGIRYAEGVDREVRTQKQIRDHFMVDFFLLPHELDAPQRTAFETRTMKEEKTVALSPTINGLESESLDSVLERVFDIGMEEGMLPPPPPILLQVLGGARIKIDYMGPLAQLIRQFFRNQPYRNTLQEMAPVFDRVPQTLDIYNWDNWGTDVGEANDLPVKSIRTPEQIAQIRQTRLQLQEQQRQLDAAEQAGKAVPGLNQPVQPGSVLERMDQ</sequence>
<keyword evidence="4" id="KW-0946">Virion</keyword>
<evidence type="ECO:0000256" key="3">
    <source>
        <dbReference type="ARBA" id="ARBA00022612"/>
    </source>
</evidence>
<dbReference type="GO" id="GO:0046718">
    <property type="term" value="P:symbiont entry into host cell"/>
    <property type="evidence" value="ECO:0007669"/>
    <property type="project" value="UniProtKB-KW"/>
</dbReference>
<evidence type="ECO:0000256" key="2">
    <source>
        <dbReference type="ARBA" id="ARBA00022595"/>
    </source>
</evidence>
<evidence type="ECO:0000256" key="1">
    <source>
        <dbReference type="ARBA" id="ARBA00004328"/>
    </source>
</evidence>
<proteinExistence type="predicted"/>
<comment type="caution">
    <text evidence="8">The sequence shown here is derived from an EMBL/GenBank/DDBJ whole genome shotgun (WGS) entry which is preliminary data.</text>
</comment>
<dbReference type="Pfam" id="PF12236">
    <property type="entry name" value="Head-tail_con"/>
    <property type="match status" value="1"/>
</dbReference>
<feature type="region of interest" description="Disordered" evidence="7">
    <location>
        <begin position="371"/>
        <end position="401"/>
    </location>
</feature>
<evidence type="ECO:0000256" key="4">
    <source>
        <dbReference type="ARBA" id="ARBA00022844"/>
    </source>
</evidence>
<dbReference type="EMBL" id="LAZR01045566">
    <property type="protein sequence ID" value="KKK98569.1"/>
    <property type="molecule type" value="Genomic_DNA"/>
</dbReference>
<evidence type="ECO:0000256" key="6">
    <source>
        <dbReference type="ARBA" id="ARBA00023296"/>
    </source>
</evidence>
<gene>
    <name evidence="8" type="ORF">LCGC14_2641430</name>
</gene>
<feature type="non-terminal residue" evidence="8">
    <location>
        <position position="1"/>
    </location>
</feature>
<evidence type="ECO:0000313" key="8">
    <source>
        <dbReference type="EMBL" id="KKK98569.1"/>
    </source>
</evidence>
<dbReference type="GO" id="GO:0044423">
    <property type="term" value="C:virion component"/>
    <property type="evidence" value="ECO:0007669"/>
    <property type="project" value="UniProtKB-KW"/>
</dbReference>
<evidence type="ECO:0008006" key="9">
    <source>
        <dbReference type="Google" id="ProtNLM"/>
    </source>
</evidence>
<dbReference type="InterPro" id="IPR020991">
    <property type="entry name" value="Connector_podovirus"/>
</dbReference>
<evidence type="ECO:0000256" key="7">
    <source>
        <dbReference type="SAM" id="MobiDB-lite"/>
    </source>
</evidence>
<keyword evidence="2" id="KW-1162">Viral penetration into host cytoplasm</keyword>
<accession>A0A0F9C847</accession>
<dbReference type="AlphaFoldDB" id="A0A0F9C847"/>
<organism evidence="8">
    <name type="scientific">marine sediment metagenome</name>
    <dbReference type="NCBI Taxonomy" id="412755"/>
    <lineage>
        <taxon>unclassified sequences</taxon>
        <taxon>metagenomes</taxon>
        <taxon>ecological metagenomes</taxon>
    </lineage>
</organism>
<protein>
    <recommendedName>
        <fullName evidence="9">Bacteriophage head to tail connecting protein</fullName>
    </recommendedName>
</protein>
<keyword evidence="3" id="KW-1188">Viral release from host cell</keyword>
<comment type="subcellular location">
    <subcellularLocation>
        <location evidence="1">Virion</location>
    </subcellularLocation>
</comment>
<evidence type="ECO:0000256" key="5">
    <source>
        <dbReference type="ARBA" id="ARBA00023219"/>
    </source>
</evidence>
<reference evidence="8" key="1">
    <citation type="journal article" date="2015" name="Nature">
        <title>Complex archaea that bridge the gap between prokaryotes and eukaryotes.</title>
        <authorList>
            <person name="Spang A."/>
            <person name="Saw J.H."/>
            <person name="Jorgensen S.L."/>
            <person name="Zaremba-Niedzwiedzka K."/>
            <person name="Martijn J."/>
            <person name="Lind A.E."/>
            <person name="van Eijk R."/>
            <person name="Schleper C."/>
            <person name="Guy L."/>
            <person name="Ettema T.J."/>
        </authorList>
    </citation>
    <scope>NUCLEOTIDE SEQUENCE</scope>
</reference>
<name>A0A0F9C847_9ZZZZ</name>
<keyword evidence="6" id="KW-1160">Virus entry into host cell</keyword>